<dbReference type="PANTHER" id="PTHR19136">
    <property type="entry name" value="MOLYBDENUM COFACTOR GUANYLYLTRANSFERASE"/>
    <property type="match status" value="1"/>
</dbReference>
<feature type="binding site" evidence="8">
    <location>
        <position position="113"/>
    </location>
    <ligand>
        <name>Mg(2+)</name>
        <dbReference type="ChEBI" id="CHEBI:18420"/>
    </ligand>
</feature>
<dbReference type="InterPro" id="IPR029044">
    <property type="entry name" value="Nucleotide-diphossugar_trans"/>
</dbReference>
<feature type="binding site" evidence="8">
    <location>
        <begin position="8"/>
        <end position="10"/>
    </location>
    <ligand>
        <name>GTP</name>
        <dbReference type="ChEBI" id="CHEBI:37565"/>
    </ligand>
</feature>
<name>A0A2W1M299_9BACL</name>
<comment type="function">
    <text evidence="8">Transfers a GMP moiety from GTP to Mo-molybdopterin (Mo-MPT) cofactor (Moco or molybdenum cofactor) to form Mo-molybdopterin guanine dinucleotide (Mo-MGD) cofactor.</text>
</comment>
<dbReference type="GO" id="GO:0005525">
    <property type="term" value="F:GTP binding"/>
    <property type="evidence" value="ECO:0007669"/>
    <property type="project" value="UniProtKB-UniRule"/>
</dbReference>
<gene>
    <name evidence="8" type="primary">mobA</name>
    <name evidence="10" type="ORF">DNH61_00330</name>
</gene>
<keyword evidence="6 8" id="KW-0342">GTP-binding</keyword>
<evidence type="ECO:0000313" key="10">
    <source>
        <dbReference type="EMBL" id="PZD97747.1"/>
    </source>
</evidence>
<feature type="binding site" evidence="8">
    <location>
        <position position="113"/>
    </location>
    <ligand>
        <name>GTP</name>
        <dbReference type="ChEBI" id="CHEBI:37565"/>
    </ligand>
</feature>
<accession>A0A2W1M299</accession>
<comment type="domain">
    <text evidence="8">The N-terminal domain determines nucleotide recognition and specific binding, while the C-terminal domain determines the specific binding to the target protein.</text>
</comment>
<protein>
    <recommendedName>
        <fullName evidence="8">Probable molybdenum cofactor guanylyltransferase</fullName>
        <shortName evidence="8">MoCo guanylyltransferase</shortName>
        <ecNumber evidence="8">2.7.7.77</ecNumber>
    </recommendedName>
    <alternativeName>
        <fullName evidence="8">GTP:molybdopterin guanylyltransferase</fullName>
    </alternativeName>
    <alternativeName>
        <fullName evidence="8">Mo-MPT guanylyltransferase</fullName>
    </alternativeName>
    <alternativeName>
        <fullName evidence="8">Molybdopterin guanylyltransferase</fullName>
    </alternativeName>
    <alternativeName>
        <fullName evidence="8">Molybdopterin-guanine dinucleotide synthase</fullName>
        <shortName evidence="8">MGD synthase</shortName>
    </alternativeName>
</protein>
<evidence type="ECO:0000256" key="3">
    <source>
        <dbReference type="ARBA" id="ARBA00022723"/>
    </source>
</evidence>
<comment type="caution">
    <text evidence="10">The sequence shown here is derived from an EMBL/GenBank/DDBJ whole genome shotgun (WGS) entry which is preliminary data.</text>
</comment>
<comment type="catalytic activity">
    <reaction evidence="8">
        <text>Mo-molybdopterin + GTP + H(+) = Mo-molybdopterin guanine dinucleotide + diphosphate</text>
        <dbReference type="Rhea" id="RHEA:34243"/>
        <dbReference type="ChEBI" id="CHEBI:15378"/>
        <dbReference type="ChEBI" id="CHEBI:33019"/>
        <dbReference type="ChEBI" id="CHEBI:37565"/>
        <dbReference type="ChEBI" id="CHEBI:71302"/>
        <dbReference type="ChEBI" id="CHEBI:71310"/>
        <dbReference type="EC" id="2.7.7.77"/>
    </reaction>
</comment>
<dbReference type="GO" id="GO:0005737">
    <property type="term" value="C:cytoplasm"/>
    <property type="evidence" value="ECO:0007669"/>
    <property type="project" value="UniProtKB-SubCell"/>
</dbReference>
<keyword evidence="4 8" id="KW-0547">Nucleotide-binding</keyword>
<feature type="binding site" evidence="8">
    <location>
        <position position="78"/>
    </location>
    <ligand>
        <name>GTP</name>
        <dbReference type="ChEBI" id="CHEBI:37565"/>
    </ligand>
</feature>
<keyword evidence="3 8" id="KW-0479">Metal-binding</keyword>
<dbReference type="HAMAP" id="MF_00316">
    <property type="entry name" value="MobA"/>
    <property type="match status" value="1"/>
</dbReference>
<feature type="binding site" evidence="8">
    <location>
        <position position="20"/>
    </location>
    <ligand>
        <name>GTP</name>
        <dbReference type="ChEBI" id="CHEBI:37565"/>
    </ligand>
</feature>
<comment type="similarity">
    <text evidence="8">Belongs to the MobA family.</text>
</comment>
<dbReference type="SUPFAM" id="SSF53448">
    <property type="entry name" value="Nucleotide-diphospho-sugar transferases"/>
    <property type="match status" value="1"/>
</dbReference>
<comment type="cofactor">
    <cofactor evidence="8">
        <name>Mg(2+)</name>
        <dbReference type="ChEBI" id="CHEBI:18420"/>
    </cofactor>
</comment>
<comment type="subcellular location">
    <subcellularLocation>
        <location evidence="8">Cytoplasm</location>
    </subcellularLocation>
</comment>
<dbReference type="InterPro" id="IPR025877">
    <property type="entry name" value="MobA-like_NTP_Trfase"/>
</dbReference>
<dbReference type="InterPro" id="IPR013482">
    <property type="entry name" value="Molybde_CF_guanTrfase"/>
</dbReference>
<dbReference type="Gene3D" id="3.90.550.10">
    <property type="entry name" value="Spore Coat Polysaccharide Biosynthesis Protein SpsA, Chain A"/>
    <property type="match status" value="1"/>
</dbReference>
<evidence type="ECO:0000256" key="2">
    <source>
        <dbReference type="ARBA" id="ARBA00022679"/>
    </source>
</evidence>
<reference evidence="10 11" key="1">
    <citation type="submission" date="2018-06" db="EMBL/GenBank/DDBJ databases">
        <title>Paenibacillus imtechensis sp. nov.</title>
        <authorList>
            <person name="Pinnaka A.K."/>
            <person name="Singh H."/>
            <person name="Kaur M."/>
        </authorList>
    </citation>
    <scope>NUCLEOTIDE SEQUENCE [LARGE SCALE GENOMIC DNA]</scope>
    <source>
        <strain evidence="10 11">SMB1</strain>
    </source>
</reference>
<dbReference type="AlphaFoldDB" id="A0A2W1M299"/>
<dbReference type="PANTHER" id="PTHR19136:SF81">
    <property type="entry name" value="MOLYBDENUM COFACTOR GUANYLYLTRANSFERASE"/>
    <property type="match status" value="1"/>
</dbReference>
<dbReference type="Pfam" id="PF12804">
    <property type="entry name" value="NTP_transf_3"/>
    <property type="match status" value="1"/>
</dbReference>
<evidence type="ECO:0000256" key="6">
    <source>
        <dbReference type="ARBA" id="ARBA00023134"/>
    </source>
</evidence>
<dbReference type="EMBL" id="QKRB01000006">
    <property type="protein sequence ID" value="PZD97747.1"/>
    <property type="molecule type" value="Genomic_DNA"/>
</dbReference>
<dbReference type="GO" id="GO:0046872">
    <property type="term" value="F:metal ion binding"/>
    <property type="evidence" value="ECO:0007669"/>
    <property type="project" value="UniProtKB-KW"/>
</dbReference>
<keyword evidence="11" id="KW-1185">Reference proteome</keyword>
<dbReference type="GO" id="GO:0006777">
    <property type="term" value="P:Mo-molybdopterin cofactor biosynthetic process"/>
    <property type="evidence" value="ECO:0007669"/>
    <property type="project" value="UniProtKB-KW"/>
</dbReference>
<dbReference type="Proteomes" id="UP000249522">
    <property type="component" value="Unassembled WGS sequence"/>
</dbReference>
<evidence type="ECO:0000256" key="5">
    <source>
        <dbReference type="ARBA" id="ARBA00022842"/>
    </source>
</evidence>
<dbReference type="CDD" id="cd02503">
    <property type="entry name" value="MobA"/>
    <property type="match status" value="1"/>
</dbReference>
<evidence type="ECO:0000256" key="1">
    <source>
        <dbReference type="ARBA" id="ARBA00022490"/>
    </source>
</evidence>
<dbReference type="RefSeq" id="WP_111144710.1">
    <property type="nucleotide sequence ID" value="NZ_QKRB01000006.1"/>
</dbReference>
<keyword evidence="7 8" id="KW-0501">Molybdenum cofactor biosynthesis</keyword>
<dbReference type="EC" id="2.7.7.77" evidence="8"/>
<comment type="caution">
    <text evidence="8">Lacks conserved residue(s) required for the propagation of feature annotation.</text>
</comment>
<evidence type="ECO:0000259" key="9">
    <source>
        <dbReference type="Pfam" id="PF12804"/>
    </source>
</evidence>
<keyword evidence="5 8" id="KW-0460">Magnesium</keyword>
<keyword evidence="2 8" id="KW-0808">Transferase</keyword>
<keyword evidence="1 8" id="KW-0963">Cytoplasm</keyword>
<sequence>MNVNGIILAGGHSSRMGRDKALLELAGRPVLVRLIERVGHLIGNEGCLAVACGSLERAERYKRVFLEVQPPGVRSAEDILWVPDRYAGEGPLAGLHAALCALPEGYAFTAACDMPFLSASLYGRQLAAAAGSVADAVHAPGQPLHALYHSRVSIKLAELLERDERRFMAALRQLRTEMVEPCGEQEHRAFMNMNTPGDYERVISELM</sequence>
<evidence type="ECO:0000256" key="7">
    <source>
        <dbReference type="ARBA" id="ARBA00023150"/>
    </source>
</evidence>
<proteinExistence type="inferred from homology"/>
<dbReference type="GO" id="GO:0061603">
    <property type="term" value="F:molybdenum cofactor guanylyltransferase activity"/>
    <property type="evidence" value="ECO:0007669"/>
    <property type="project" value="UniProtKB-EC"/>
</dbReference>
<organism evidence="10 11">
    <name type="scientific">Paenibacillus sambharensis</name>
    <dbReference type="NCBI Taxonomy" id="1803190"/>
    <lineage>
        <taxon>Bacteria</taxon>
        <taxon>Bacillati</taxon>
        <taxon>Bacillota</taxon>
        <taxon>Bacilli</taxon>
        <taxon>Bacillales</taxon>
        <taxon>Paenibacillaceae</taxon>
        <taxon>Paenibacillus</taxon>
    </lineage>
</organism>
<evidence type="ECO:0000256" key="4">
    <source>
        <dbReference type="ARBA" id="ARBA00022741"/>
    </source>
</evidence>
<evidence type="ECO:0000313" key="11">
    <source>
        <dbReference type="Proteomes" id="UP000249522"/>
    </source>
</evidence>
<feature type="domain" description="MobA-like NTP transferase" evidence="9">
    <location>
        <begin position="5"/>
        <end position="171"/>
    </location>
</feature>
<evidence type="ECO:0000256" key="8">
    <source>
        <dbReference type="HAMAP-Rule" id="MF_00316"/>
    </source>
</evidence>